<name>A0A1H7ZPH7_9FIRM</name>
<reference evidence="2 3" key="1">
    <citation type="submission" date="2016-10" db="EMBL/GenBank/DDBJ databases">
        <authorList>
            <person name="de Groot N.N."/>
        </authorList>
    </citation>
    <scope>NUCLEOTIDE SEQUENCE [LARGE SCALE GENOMIC DNA]</scope>
    <source>
        <strain evidence="2 3">CGMCC 1.5070</strain>
    </source>
</reference>
<protein>
    <submittedName>
        <fullName evidence="2">Uncharacterized protein</fullName>
    </submittedName>
</protein>
<feature type="region of interest" description="Disordered" evidence="1">
    <location>
        <begin position="52"/>
        <end position="71"/>
    </location>
</feature>
<dbReference type="RefSeq" id="WP_092751865.1">
    <property type="nucleotide sequence ID" value="NZ_FOCG01000001.1"/>
</dbReference>
<sequence length="71" mass="8241">MKSKLFSNKIEPSCSYCSHGNLSKDNLMILCEKKGIVDPYFKCRAFCYSPLKRMPKKPNKLPTFDKSDFEL</sequence>
<evidence type="ECO:0000313" key="2">
    <source>
        <dbReference type="EMBL" id="SEM60285.1"/>
    </source>
</evidence>
<evidence type="ECO:0000256" key="1">
    <source>
        <dbReference type="SAM" id="MobiDB-lite"/>
    </source>
</evidence>
<organism evidence="2 3">
    <name type="scientific">Hydrogenoanaerobacterium saccharovorans</name>
    <dbReference type="NCBI Taxonomy" id="474960"/>
    <lineage>
        <taxon>Bacteria</taxon>
        <taxon>Bacillati</taxon>
        <taxon>Bacillota</taxon>
        <taxon>Clostridia</taxon>
        <taxon>Eubacteriales</taxon>
        <taxon>Oscillospiraceae</taxon>
        <taxon>Hydrogenoanaerobacterium</taxon>
    </lineage>
</organism>
<proteinExistence type="predicted"/>
<dbReference type="OrthoDB" id="1919300at2"/>
<dbReference type="STRING" id="474960.SAMN05216180_0804"/>
<keyword evidence="3" id="KW-1185">Reference proteome</keyword>
<dbReference type="Proteomes" id="UP000199158">
    <property type="component" value="Unassembled WGS sequence"/>
</dbReference>
<gene>
    <name evidence="2" type="ORF">SAMN05216180_0804</name>
</gene>
<dbReference type="EMBL" id="FOCG01000001">
    <property type="protein sequence ID" value="SEM60285.1"/>
    <property type="molecule type" value="Genomic_DNA"/>
</dbReference>
<evidence type="ECO:0000313" key="3">
    <source>
        <dbReference type="Proteomes" id="UP000199158"/>
    </source>
</evidence>
<dbReference type="AlphaFoldDB" id="A0A1H7ZPH7"/>
<accession>A0A1H7ZPH7</accession>